<proteinExistence type="inferred from homology"/>
<feature type="transmembrane region" description="Helical" evidence="6">
    <location>
        <begin position="69"/>
        <end position="87"/>
    </location>
</feature>
<protein>
    <submittedName>
        <fullName evidence="7">Protein belonging to Uncharacterized protein family UPF0016</fullName>
    </submittedName>
</protein>
<dbReference type="GO" id="GO:0046873">
    <property type="term" value="F:metal ion transmembrane transporter activity"/>
    <property type="evidence" value="ECO:0007669"/>
    <property type="project" value="InterPro"/>
</dbReference>
<evidence type="ECO:0000256" key="5">
    <source>
        <dbReference type="ARBA" id="ARBA00023136"/>
    </source>
</evidence>
<comment type="subcellular location">
    <subcellularLocation>
        <location evidence="1">Membrane</location>
        <topology evidence="1">Multi-pass membrane protein</topology>
    </subcellularLocation>
</comment>
<evidence type="ECO:0000256" key="2">
    <source>
        <dbReference type="ARBA" id="ARBA00009190"/>
    </source>
</evidence>
<evidence type="ECO:0000256" key="6">
    <source>
        <dbReference type="SAM" id="Phobius"/>
    </source>
</evidence>
<reference evidence="7" key="1">
    <citation type="submission" date="2013-08" db="EMBL/GenBank/DDBJ databases">
        <authorList>
            <person name="Mendez C."/>
            <person name="Richter M."/>
            <person name="Ferrer M."/>
            <person name="Sanchez J."/>
        </authorList>
    </citation>
    <scope>NUCLEOTIDE SEQUENCE</scope>
</reference>
<keyword evidence="3 6" id="KW-0812">Transmembrane</keyword>
<evidence type="ECO:0000256" key="4">
    <source>
        <dbReference type="ARBA" id="ARBA00022989"/>
    </source>
</evidence>
<comment type="caution">
    <text evidence="7">The sequence shown here is derived from an EMBL/GenBank/DDBJ whole genome shotgun (WGS) entry which is preliminary data.</text>
</comment>
<comment type="similarity">
    <text evidence="2">Belongs to the GDT1 family.</text>
</comment>
<evidence type="ECO:0000256" key="3">
    <source>
        <dbReference type="ARBA" id="ARBA00022692"/>
    </source>
</evidence>
<keyword evidence="5 6" id="KW-0472">Membrane</keyword>
<feature type="non-terminal residue" evidence="7">
    <location>
        <position position="1"/>
    </location>
</feature>
<dbReference type="Pfam" id="PF01169">
    <property type="entry name" value="GDT1"/>
    <property type="match status" value="1"/>
</dbReference>
<reference evidence="7" key="2">
    <citation type="journal article" date="2014" name="ISME J.">
        <title>Microbial stratification in low pH oxic and suboxic macroscopic growths along an acid mine drainage.</title>
        <authorList>
            <person name="Mendez-Garcia C."/>
            <person name="Mesa V."/>
            <person name="Sprenger R.R."/>
            <person name="Richter M."/>
            <person name="Diez M.S."/>
            <person name="Solano J."/>
            <person name="Bargiela R."/>
            <person name="Golyshina O.V."/>
            <person name="Manteca A."/>
            <person name="Ramos J.L."/>
            <person name="Gallego J.R."/>
            <person name="Llorente I."/>
            <person name="Martins Dos Santos V.A."/>
            <person name="Jensen O.N."/>
            <person name="Pelaez A.I."/>
            <person name="Sanchez J."/>
            <person name="Ferrer M."/>
        </authorList>
    </citation>
    <scope>NUCLEOTIDE SEQUENCE</scope>
</reference>
<keyword evidence="4 6" id="KW-1133">Transmembrane helix</keyword>
<evidence type="ECO:0000313" key="7">
    <source>
        <dbReference type="EMBL" id="EQD63872.1"/>
    </source>
</evidence>
<accession>T1B1Z1</accession>
<sequence>RARGVFVATTLAFFLAEMGDKTQIATLILGADFHPYWQVVAGSTLGMLAVNVPTVWLGARYAQRIPLKLTRTLAALLFAALGLWVLLR</sequence>
<name>T1B1Z1_9ZZZZ</name>
<evidence type="ECO:0000256" key="1">
    <source>
        <dbReference type="ARBA" id="ARBA00004141"/>
    </source>
</evidence>
<dbReference type="AlphaFoldDB" id="T1B1Z1"/>
<dbReference type="PANTHER" id="PTHR12608:SF1">
    <property type="entry name" value="TRANSMEMBRANE PROTEIN 165"/>
    <property type="match status" value="1"/>
</dbReference>
<feature type="transmembrane region" description="Helical" evidence="6">
    <location>
        <begin position="35"/>
        <end position="57"/>
    </location>
</feature>
<dbReference type="GO" id="GO:0016020">
    <property type="term" value="C:membrane"/>
    <property type="evidence" value="ECO:0007669"/>
    <property type="project" value="UniProtKB-SubCell"/>
</dbReference>
<dbReference type="EMBL" id="AUZZ01001595">
    <property type="protein sequence ID" value="EQD63872.1"/>
    <property type="molecule type" value="Genomic_DNA"/>
</dbReference>
<organism evidence="7">
    <name type="scientific">mine drainage metagenome</name>
    <dbReference type="NCBI Taxonomy" id="410659"/>
    <lineage>
        <taxon>unclassified sequences</taxon>
        <taxon>metagenomes</taxon>
        <taxon>ecological metagenomes</taxon>
    </lineage>
</organism>
<gene>
    <name evidence="7" type="ORF">B2A_02314</name>
</gene>
<dbReference type="InterPro" id="IPR001727">
    <property type="entry name" value="GDT1-like"/>
</dbReference>
<dbReference type="PANTHER" id="PTHR12608">
    <property type="entry name" value="TRANSMEMBRANE PROTEIN HTP-1 RELATED"/>
    <property type="match status" value="1"/>
</dbReference>